<feature type="domain" description="RNA polymerase sigma-70" evidence="7">
    <location>
        <begin position="522"/>
        <end position="548"/>
    </location>
</feature>
<evidence type="ECO:0000313" key="8">
    <source>
        <dbReference type="EMBL" id="GAY78695.1"/>
    </source>
</evidence>
<dbReference type="SUPFAM" id="SSF88946">
    <property type="entry name" value="Sigma2 domain of RNA polymerase sigma factors"/>
    <property type="match status" value="1"/>
</dbReference>
<dbReference type="EMBL" id="BEXB01000057">
    <property type="protein sequence ID" value="GAY78695.1"/>
    <property type="molecule type" value="Genomic_DNA"/>
</dbReference>
<keyword evidence="1 5" id="KW-0805">Transcription regulation</keyword>
<dbReference type="InterPro" id="IPR050239">
    <property type="entry name" value="Sigma-70_RNA_pol_init_factors"/>
</dbReference>
<dbReference type="GO" id="GO:0006352">
    <property type="term" value="P:DNA-templated transcription initiation"/>
    <property type="evidence" value="ECO:0007669"/>
    <property type="project" value="InterPro"/>
</dbReference>
<comment type="function">
    <text evidence="5">Sigma factors are initiation factors that promote the attachment of RNA polymerase to specific initiation sites and are then released.</text>
</comment>
<comment type="caution">
    <text evidence="8">The sequence shown here is derived from an EMBL/GenBank/DDBJ whole genome shotgun (WGS) entry which is preliminary data.</text>
</comment>
<sequence length="570" mass="68275">MTSFANLEKENYYFYNTVSYYERVKGYLNLPTQFISNVEKVKDQYFGKLQLEIEKFIYECWWRIKDDKLYCYGDGIFDFYADYIIKPGHRLKIEFKSDDTININLIGIDERYAKEQTRYLDIGKLAEESNSVNKSIFTIMCEVLATYPSGMHWTTLYDKVNELRMTTQNTVTNLLSKNPCFENLQDKKGYWRLNVSKLSRYYINEENKEVVQTTDLSYKPESNVQRKIINKRDYSDRENRSYYKDPHPIDQEYELPPLKDSFRNWAKKQPSIRYNKLVNQAQNQSQLIEIVTKAYSKLLCKFASSRETYSLEYMDLVQEGFLGLYKAIKKYNGKNSFAHYARTWINQRLGRYKIDKSNLIRIPVHMVEEINKLNKFIDEYLINENKFPNKNEVSEAEINTNAYDYISLYTIDYVSFEQYWGYLAGESNLTYTNPWYAGELISSNLYRTYYLSKGKKYKEEIEDLLKIEEQNSEILWTEMSVDTEINEKVLRHILYEFLNKLTEKEKKVLEFRFGLLDNKERTLEEVGEILGVTRERIRQIEKKALNKLRNLKKIKRTQSLYYLIFNFKGR</sequence>
<dbReference type="PROSITE" id="PS00716">
    <property type="entry name" value="SIGMA70_2"/>
    <property type="match status" value="1"/>
</dbReference>
<dbReference type="Gene3D" id="1.20.120.1810">
    <property type="match status" value="1"/>
</dbReference>
<keyword evidence="4 5" id="KW-0804">Transcription</keyword>
<dbReference type="SUPFAM" id="SSF88659">
    <property type="entry name" value="Sigma3 and sigma4 domains of RNA polymerase sigma factors"/>
    <property type="match status" value="2"/>
</dbReference>
<dbReference type="Pfam" id="PF04545">
    <property type="entry name" value="Sigma70_r4"/>
    <property type="match status" value="1"/>
</dbReference>
<dbReference type="InterPro" id="IPR014284">
    <property type="entry name" value="RNA_pol_sigma-70_dom"/>
</dbReference>
<dbReference type="InterPro" id="IPR013324">
    <property type="entry name" value="RNA_pol_sigma_r3/r4-like"/>
</dbReference>
<keyword evidence="2 5" id="KW-0731">Sigma factor</keyword>
<accession>A0A4Y1ZHT8</accession>
<keyword evidence="3 5" id="KW-0238">DNA-binding</keyword>
<dbReference type="Pfam" id="PF04542">
    <property type="entry name" value="Sigma70_r2"/>
    <property type="match status" value="1"/>
</dbReference>
<dbReference type="CDD" id="cd06171">
    <property type="entry name" value="Sigma70_r4"/>
    <property type="match status" value="1"/>
</dbReference>
<dbReference type="InterPro" id="IPR013325">
    <property type="entry name" value="RNA_pol_sigma_r2"/>
</dbReference>
<name>A0A4Y1ZHT8_9BACL</name>
<dbReference type="InterPro" id="IPR007630">
    <property type="entry name" value="RNA_pol_sigma70_r4"/>
</dbReference>
<protein>
    <recommendedName>
        <fullName evidence="5">RNA polymerase sigma factor</fullName>
    </recommendedName>
</protein>
<dbReference type="Gene3D" id="1.10.10.10">
    <property type="entry name" value="Winged helix-like DNA-binding domain superfamily/Winged helix DNA-binding domain"/>
    <property type="match status" value="1"/>
</dbReference>
<dbReference type="PROSITE" id="PS00715">
    <property type="entry name" value="SIGMA70_1"/>
    <property type="match status" value="1"/>
</dbReference>
<evidence type="ECO:0000256" key="1">
    <source>
        <dbReference type="ARBA" id="ARBA00023015"/>
    </source>
</evidence>
<dbReference type="NCBIfam" id="TIGR02937">
    <property type="entry name" value="sigma70-ECF"/>
    <property type="match status" value="1"/>
</dbReference>
<dbReference type="PANTHER" id="PTHR30603">
    <property type="entry name" value="RNA POLYMERASE SIGMA FACTOR RPO"/>
    <property type="match status" value="1"/>
</dbReference>
<evidence type="ECO:0000256" key="3">
    <source>
        <dbReference type="ARBA" id="ARBA00023125"/>
    </source>
</evidence>
<evidence type="ECO:0000259" key="7">
    <source>
        <dbReference type="PROSITE" id="PS00716"/>
    </source>
</evidence>
<dbReference type="InterPro" id="IPR036388">
    <property type="entry name" value="WH-like_DNA-bd_sf"/>
</dbReference>
<dbReference type="InterPro" id="IPR000943">
    <property type="entry name" value="RNA_pol_sigma70"/>
</dbReference>
<evidence type="ECO:0000256" key="4">
    <source>
        <dbReference type="ARBA" id="ARBA00023163"/>
    </source>
</evidence>
<evidence type="ECO:0000313" key="9">
    <source>
        <dbReference type="Proteomes" id="UP000319716"/>
    </source>
</evidence>
<dbReference type="Proteomes" id="UP000319716">
    <property type="component" value="Unassembled WGS sequence"/>
</dbReference>
<evidence type="ECO:0000259" key="6">
    <source>
        <dbReference type="PROSITE" id="PS00715"/>
    </source>
</evidence>
<comment type="similarity">
    <text evidence="5">Belongs to the sigma-70 factor family.</text>
</comment>
<gene>
    <name evidence="8" type="ORF">NBRC111894_4249</name>
</gene>
<feature type="domain" description="RNA polymerase sigma-70" evidence="6">
    <location>
        <begin position="315"/>
        <end position="328"/>
    </location>
</feature>
<dbReference type="GO" id="GO:0003677">
    <property type="term" value="F:DNA binding"/>
    <property type="evidence" value="ECO:0007669"/>
    <property type="project" value="UniProtKB-KW"/>
</dbReference>
<proteinExistence type="inferred from homology"/>
<dbReference type="AlphaFoldDB" id="A0A4Y1ZHT8"/>
<dbReference type="PRINTS" id="PR00046">
    <property type="entry name" value="SIGMA70FCT"/>
</dbReference>
<organism evidence="8 9">
    <name type="scientific">Sporolactobacillus inulinus</name>
    <dbReference type="NCBI Taxonomy" id="2078"/>
    <lineage>
        <taxon>Bacteria</taxon>
        <taxon>Bacillati</taxon>
        <taxon>Bacillota</taxon>
        <taxon>Bacilli</taxon>
        <taxon>Bacillales</taxon>
        <taxon>Sporolactobacillaceae</taxon>
        <taxon>Sporolactobacillus</taxon>
    </lineage>
</organism>
<evidence type="ECO:0000256" key="2">
    <source>
        <dbReference type="ARBA" id="ARBA00023082"/>
    </source>
</evidence>
<reference evidence="8 9" key="1">
    <citation type="submission" date="2017-11" db="EMBL/GenBank/DDBJ databases">
        <title>Draft Genome Sequence of Sporolactobacillus inulinus NBRC 111894 Isolated from Koso, a Japanese Sugar-Vegetable Fermented Beverage.</title>
        <authorList>
            <person name="Chiou T.Y."/>
            <person name="Oshima K."/>
            <person name="Suda W."/>
            <person name="Hattori M."/>
            <person name="Takahashi T."/>
        </authorList>
    </citation>
    <scope>NUCLEOTIDE SEQUENCE [LARGE SCALE GENOMIC DNA]</scope>
    <source>
        <strain evidence="8 9">NBRC111894</strain>
    </source>
</reference>
<evidence type="ECO:0000256" key="5">
    <source>
        <dbReference type="RuleBase" id="RU362124"/>
    </source>
</evidence>
<dbReference type="PANTHER" id="PTHR30603:SF47">
    <property type="entry name" value="RNA POLYMERASE SIGMA FACTOR SIGD, CHLOROPLASTIC"/>
    <property type="match status" value="1"/>
</dbReference>
<dbReference type="InterPro" id="IPR007627">
    <property type="entry name" value="RNA_pol_sigma70_r2"/>
</dbReference>
<dbReference type="GO" id="GO:0016987">
    <property type="term" value="F:sigma factor activity"/>
    <property type="evidence" value="ECO:0007669"/>
    <property type="project" value="UniProtKB-KW"/>
</dbReference>